<protein>
    <submittedName>
        <fullName evidence="1">Uncharacterized protein</fullName>
    </submittedName>
</protein>
<evidence type="ECO:0000313" key="2">
    <source>
        <dbReference type="Proteomes" id="UP001138709"/>
    </source>
</evidence>
<dbReference type="RefSeq" id="WP_211847896.1">
    <property type="nucleotide sequence ID" value="NZ_JAAEDL010000018.1"/>
</dbReference>
<reference evidence="1" key="2">
    <citation type="journal article" date="2021" name="Syst. Appl. Microbiol.">
        <title>Roseomonas hellenica sp. nov., isolated from roots of wild-growing Alkanna tinctoria.</title>
        <authorList>
            <person name="Rat A."/>
            <person name="Naranjo H.D."/>
            <person name="Lebbe L."/>
            <person name="Cnockaert M."/>
            <person name="Krigas N."/>
            <person name="Grigoriadou K."/>
            <person name="Maloupa E."/>
            <person name="Willems A."/>
        </authorList>
    </citation>
    <scope>NUCLEOTIDE SEQUENCE</scope>
    <source>
        <strain evidence="1">LMG 31228</strain>
    </source>
</reference>
<comment type="caution">
    <text evidence="1">The sequence shown here is derived from an EMBL/GenBank/DDBJ whole genome shotgun (WGS) entry which is preliminary data.</text>
</comment>
<proteinExistence type="predicted"/>
<keyword evidence="2" id="KW-1185">Reference proteome</keyword>
<dbReference type="AlphaFoldDB" id="A0A9X9XF78"/>
<dbReference type="EMBL" id="JAAEDL010000018">
    <property type="protein sequence ID" value="MBR0682364.1"/>
    <property type="molecule type" value="Genomic_DNA"/>
</dbReference>
<dbReference type="Proteomes" id="UP001138709">
    <property type="component" value="Unassembled WGS sequence"/>
</dbReference>
<reference evidence="1" key="1">
    <citation type="submission" date="2020-01" db="EMBL/GenBank/DDBJ databases">
        <authorList>
            <person name="Rat A."/>
        </authorList>
    </citation>
    <scope>NUCLEOTIDE SEQUENCE</scope>
    <source>
        <strain evidence="1">LMG 31228</strain>
    </source>
</reference>
<sequence>MPDLAPPRRQPEDLSSVALLESAKGAELHLRSQEGTLLRVPLGDADHLRGLAALALMAGALGAMAAKTA</sequence>
<organism evidence="1 2">
    <name type="scientific">Neoroseomonas eburnea</name>
    <dbReference type="NCBI Taxonomy" id="1346889"/>
    <lineage>
        <taxon>Bacteria</taxon>
        <taxon>Pseudomonadati</taxon>
        <taxon>Pseudomonadota</taxon>
        <taxon>Alphaproteobacteria</taxon>
        <taxon>Acetobacterales</taxon>
        <taxon>Acetobacteraceae</taxon>
        <taxon>Neoroseomonas</taxon>
    </lineage>
</organism>
<gene>
    <name evidence="1" type="ORF">GXW74_17870</name>
</gene>
<name>A0A9X9XF78_9PROT</name>
<accession>A0A9X9XF78</accession>
<evidence type="ECO:0000313" key="1">
    <source>
        <dbReference type="EMBL" id="MBR0682364.1"/>
    </source>
</evidence>